<evidence type="ECO:0000256" key="7">
    <source>
        <dbReference type="ARBA" id="ARBA00023134"/>
    </source>
</evidence>
<dbReference type="PANTHER" id="PTHR11846:SF0">
    <property type="entry name" value="ADENYLOSUCCINATE SYNTHETASE"/>
    <property type="match status" value="1"/>
</dbReference>
<keyword evidence="2 8" id="KW-0436">Ligase</keyword>
<reference evidence="11" key="1">
    <citation type="submission" date="2020-07" db="EMBL/GenBank/DDBJ databases">
        <title>Huge and variable diversity of episymbiotic CPR bacteria and DPANN archaea in groundwater ecosystems.</title>
        <authorList>
            <person name="He C.Y."/>
            <person name="Keren R."/>
            <person name="Whittaker M."/>
            <person name="Farag I.F."/>
            <person name="Doudna J."/>
            <person name="Cate J.H.D."/>
            <person name="Banfield J.F."/>
        </authorList>
    </citation>
    <scope>NUCLEOTIDE SEQUENCE</scope>
    <source>
        <strain evidence="11">NC_groundwater_763_Ag_S-0.2um_68_21</strain>
    </source>
</reference>
<comment type="caution">
    <text evidence="11">The sequence shown here is derived from an EMBL/GenBank/DDBJ whole genome shotgun (WGS) entry which is preliminary data.</text>
</comment>
<comment type="pathway">
    <text evidence="8 10">Purine metabolism; AMP biosynthesis via de novo pathway; AMP from IMP: step 1/2.</text>
</comment>
<feature type="binding site" description="in other chain" evidence="8">
    <location>
        <position position="243"/>
    </location>
    <ligand>
        <name>IMP</name>
        <dbReference type="ChEBI" id="CHEBI:58053"/>
        <note>ligand shared between dimeric partners</note>
    </ligand>
</feature>
<evidence type="ECO:0000313" key="11">
    <source>
        <dbReference type="EMBL" id="MBI3126677.1"/>
    </source>
</evidence>
<dbReference type="InterPro" id="IPR042111">
    <property type="entry name" value="Adenylosuccinate_synth_dom3"/>
</dbReference>
<comment type="cofactor">
    <cofactor evidence="8">
        <name>Mg(2+)</name>
        <dbReference type="ChEBI" id="CHEBI:18420"/>
    </cofactor>
    <text evidence="8">Binds 1 Mg(2+) ion per subunit.</text>
</comment>
<evidence type="ECO:0000256" key="9">
    <source>
        <dbReference type="PROSITE-ProRule" id="PRU10134"/>
    </source>
</evidence>
<dbReference type="Gene3D" id="3.40.440.10">
    <property type="entry name" value="Adenylosuccinate Synthetase, subunit A, domain 1"/>
    <property type="match status" value="1"/>
</dbReference>
<dbReference type="HAMAP" id="MF_00011">
    <property type="entry name" value="Adenylosucc_synth"/>
    <property type="match status" value="1"/>
</dbReference>
<dbReference type="PANTHER" id="PTHR11846">
    <property type="entry name" value="ADENYLOSUCCINATE SYNTHETASE"/>
    <property type="match status" value="1"/>
</dbReference>
<dbReference type="NCBIfam" id="NF002223">
    <property type="entry name" value="PRK01117.1"/>
    <property type="match status" value="1"/>
</dbReference>
<dbReference type="GO" id="GO:0005525">
    <property type="term" value="F:GTP binding"/>
    <property type="evidence" value="ECO:0007669"/>
    <property type="project" value="UniProtKB-UniRule"/>
</dbReference>
<proteinExistence type="inferred from homology"/>
<feature type="binding site" description="in other chain" evidence="8">
    <location>
        <position position="307"/>
    </location>
    <ligand>
        <name>IMP</name>
        <dbReference type="ChEBI" id="CHEBI:58053"/>
        <note>ligand shared between dimeric partners</note>
    </ligand>
</feature>
<dbReference type="InterPro" id="IPR018220">
    <property type="entry name" value="Adenylosuccin_syn_GTP-bd"/>
</dbReference>
<feature type="binding site" evidence="8">
    <location>
        <begin position="303"/>
        <end position="309"/>
    </location>
    <ligand>
        <name>substrate</name>
    </ligand>
</feature>
<feature type="binding site" evidence="8">
    <location>
        <begin position="417"/>
        <end position="419"/>
    </location>
    <ligand>
        <name>GTP</name>
        <dbReference type="ChEBI" id="CHEBI:37565"/>
    </ligand>
</feature>
<dbReference type="CDD" id="cd03108">
    <property type="entry name" value="AdSS"/>
    <property type="match status" value="1"/>
</dbReference>
<feature type="active site" description="Proton acceptor" evidence="8">
    <location>
        <position position="13"/>
    </location>
</feature>
<dbReference type="SMART" id="SM00788">
    <property type="entry name" value="Adenylsucc_synt"/>
    <property type="match status" value="1"/>
</dbReference>
<feature type="binding site" evidence="8">
    <location>
        <begin position="12"/>
        <end position="18"/>
    </location>
    <ligand>
        <name>GTP</name>
        <dbReference type="ChEBI" id="CHEBI:37565"/>
    </ligand>
</feature>
<feature type="binding site" evidence="8">
    <location>
        <begin position="335"/>
        <end position="337"/>
    </location>
    <ligand>
        <name>GTP</name>
        <dbReference type="ChEBI" id="CHEBI:37565"/>
    </ligand>
</feature>
<keyword evidence="8" id="KW-0963">Cytoplasm</keyword>
<comment type="function">
    <text evidence="8">Plays an important role in the de novo pathway of purine nucleotide biosynthesis. Catalyzes the first committed step in the biosynthesis of AMP from IMP.</text>
</comment>
<feature type="active site" description="Proton donor" evidence="8">
    <location>
        <position position="41"/>
    </location>
</feature>
<evidence type="ECO:0000256" key="4">
    <source>
        <dbReference type="ARBA" id="ARBA00022741"/>
    </source>
</evidence>
<dbReference type="GO" id="GO:0004019">
    <property type="term" value="F:adenylosuccinate synthase activity"/>
    <property type="evidence" value="ECO:0007669"/>
    <property type="project" value="UniProtKB-UniRule"/>
</dbReference>
<keyword evidence="7 8" id="KW-0342">GTP-binding</keyword>
<dbReference type="Gene3D" id="3.90.170.10">
    <property type="entry name" value="Adenylosuccinate Synthetase, subunit A, domain 3"/>
    <property type="match status" value="1"/>
</dbReference>
<dbReference type="PROSITE" id="PS00513">
    <property type="entry name" value="ADENYLOSUCCIN_SYN_2"/>
    <property type="match status" value="1"/>
</dbReference>
<feature type="binding site" description="in other chain" evidence="8">
    <location>
        <begin position="38"/>
        <end position="41"/>
    </location>
    <ligand>
        <name>IMP</name>
        <dbReference type="ChEBI" id="CHEBI:58053"/>
        <note>ligand shared between dimeric partners</note>
    </ligand>
</feature>
<dbReference type="Proteomes" id="UP000782312">
    <property type="component" value="Unassembled WGS sequence"/>
</dbReference>
<feature type="binding site" evidence="8">
    <location>
        <begin position="40"/>
        <end position="42"/>
    </location>
    <ligand>
        <name>GTP</name>
        <dbReference type="ChEBI" id="CHEBI:37565"/>
    </ligand>
</feature>
<evidence type="ECO:0000256" key="3">
    <source>
        <dbReference type="ARBA" id="ARBA00022723"/>
    </source>
</evidence>
<evidence type="ECO:0000256" key="5">
    <source>
        <dbReference type="ARBA" id="ARBA00022755"/>
    </source>
</evidence>
<comment type="similarity">
    <text evidence="8 10">Belongs to the adenylosuccinate synthetase family.</text>
</comment>
<dbReference type="EC" id="6.3.4.4" evidence="8 10"/>
<dbReference type="GO" id="GO:0046040">
    <property type="term" value="P:IMP metabolic process"/>
    <property type="evidence" value="ECO:0007669"/>
    <property type="project" value="TreeGrafter"/>
</dbReference>
<dbReference type="InterPro" id="IPR001114">
    <property type="entry name" value="Adenylosuccinate_synthetase"/>
</dbReference>
<evidence type="ECO:0000256" key="6">
    <source>
        <dbReference type="ARBA" id="ARBA00022842"/>
    </source>
</evidence>
<keyword evidence="4 8" id="KW-0547">Nucleotide-binding</keyword>
<evidence type="ECO:0000313" key="12">
    <source>
        <dbReference type="Proteomes" id="UP000782312"/>
    </source>
</evidence>
<evidence type="ECO:0000256" key="1">
    <source>
        <dbReference type="ARBA" id="ARBA00011738"/>
    </source>
</evidence>
<accession>A0A932HYV5</accession>
<feature type="binding site" evidence="8">
    <location>
        <position position="143"/>
    </location>
    <ligand>
        <name>IMP</name>
        <dbReference type="ChEBI" id="CHEBI:58053"/>
        <note>ligand shared between dimeric partners</note>
    </ligand>
</feature>
<dbReference type="InterPro" id="IPR042109">
    <property type="entry name" value="Adenylosuccinate_synth_dom1"/>
</dbReference>
<gene>
    <name evidence="8" type="primary">purA</name>
    <name evidence="11" type="ORF">HYZ11_03630</name>
</gene>
<dbReference type="GO" id="GO:0000287">
    <property type="term" value="F:magnesium ion binding"/>
    <property type="evidence" value="ECO:0007669"/>
    <property type="project" value="UniProtKB-UniRule"/>
</dbReference>
<dbReference type="FunFam" id="3.90.170.10:FF:000001">
    <property type="entry name" value="Adenylosuccinate synthetase"/>
    <property type="match status" value="1"/>
</dbReference>
<evidence type="ECO:0000256" key="10">
    <source>
        <dbReference type="RuleBase" id="RU000520"/>
    </source>
</evidence>
<feature type="binding site" evidence="8">
    <location>
        <position position="40"/>
    </location>
    <ligand>
        <name>Mg(2+)</name>
        <dbReference type="ChEBI" id="CHEBI:18420"/>
    </ligand>
</feature>
<dbReference type="InterPro" id="IPR027417">
    <property type="entry name" value="P-loop_NTPase"/>
</dbReference>
<feature type="binding site" description="in other chain" evidence="8">
    <location>
        <begin position="13"/>
        <end position="16"/>
    </location>
    <ligand>
        <name>IMP</name>
        <dbReference type="ChEBI" id="CHEBI:58053"/>
        <note>ligand shared between dimeric partners</note>
    </ligand>
</feature>
<comment type="catalytic activity">
    <reaction evidence="8 10">
        <text>IMP + L-aspartate + GTP = N(6)-(1,2-dicarboxyethyl)-AMP + GDP + phosphate + 2 H(+)</text>
        <dbReference type="Rhea" id="RHEA:15753"/>
        <dbReference type="ChEBI" id="CHEBI:15378"/>
        <dbReference type="ChEBI" id="CHEBI:29991"/>
        <dbReference type="ChEBI" id="CHEBI:37565"/>
        <dbReference type="ChEBI" id="CHEBI:43474"/>
        <dbReference type="ChEBI" id="CHEBI:57567"/>
        <dbReference type="ChEBI" id="CHEBI:58053"/>
        <dbReference type="ChEBI" id="CHEBI:58189"/>
        <dbReference type="EC" id="6.3.4.4"/>
    </reaction>
</comment>
<dbReference type="FunFam" id="1.10.300.10:FF:000001">
    <property type="entry name" value="Adenylosuccinate synthetase"/>
    <property type="match status" value="1"/>
</dbReference>
<feature type="binding site" evidence="8">
    <location>
        <position position="309"/>
    </location>
    <ligand>
        <name>GTP</name>
        <dbReference type="ChEBI" id="CHEBI:37565"/>
    </ligand>
</feature>
<evidence type="ECO:0000256" key="2">
    <source>
        <dbReference type="ARBA" id="ARBA00022598"/>
    </source>
</evidence>
<dbReference type="AlphaFoldDB" id="A0A932HYV5"/>
<feature type="binding site" description="in other chain" evidence="8">
    <location>
        <position position="129"/>
    </location>
    <ligand>
        <name>IMP</name>
        <dbReference type="ChEBI" id="CHEBI:58053"/>
        <note>ligand shared between dimeric partners</note>
    </ligand>
</feature>
<feature type="active site" evidence="9">
    <location>
        <position position="140"/>
    </location>
</feature>
<dbReference type="SUPFAM" id="SSF52540">
    <property type="entry name" value="P-loop containing nucleoside triphosphate hydrolases"/>
    <property type="match status" value="1"/>
</dbReference>
<keyword evidence="3 8" id="KW-0479">Metal-binding</keyword>
<protein>
    <recommendedName>
        <fullName evidence="8 10">Adenylosuccinate synthetase</fullName>
        <shortName evidence="8">AMPSase</shortName>
        <shortName evidence="8">AdSS</shortName>
        <ecNumber evidence="8 10">6.3.4.4</ecNumber>
    </recommendedName>
    <alternativeName>
        <fullName evidence="8">IMP--aspartate ligase</fullName>
    </alternativeName>
</protein>
<dbReference type="GO" id="GO:0005737">
    <property type="term" value="C:cytoplasm"/>
    <property type="evidence" value="ECO:0007669"/>
    <property type="project" value="UniProtKB-SubCell"/>
</dbReference>
<organism evidence="11 12">
    <name type="scientific">Tectimicrobiota bacterium</name>
    <dbReference type="NCBI Taxonomy" id="2528274"/>
    <lineage>
        <taxon>Bacteria</taxon>
        <taxon>Pseudomonadati</taxon>
        <taxon>Nitrospinota/Tectimicrobiota group</taxon>
        <taxon>Candidatus Tectimicrobiota</taxon>
    </lineage>
</organism>
<sequence length="442" mass="47799">MSVVAVLGGQWGDEGKGKVIDWLAERADVVARYQGGANAGHTVVVREKQYVLHLVPTGILHPNVRCIIGSGVVVDPLALVEEIQYLRSQGVEVNDNLAVGKRAHLIMPYHKVLDAHMEDLLGVNRIGTTGRGIGPAYSDKAARLGVRVSDLLDEKVLTERVRVSLALKRRILGDIPLSKEEAQALDEGYNLEVCRRVREILAPHVRNTDTEIHAALEQGKRILLEGAQGVLLDLDMGTYPYVTSSNTGVGGALSGLGLPYGKLTAVLGVMKVYCTRVGQGPFPSEIHGEEGERLRSAGGEFGATTGRPRRCGWFDAVAARHCVQVTGLDGLVITKLDILDNQKTIRVCVGYELDGKRLGAFPAETGILDRCRPVYEEFPGWLSATSGCRDWNALPQGARNYLGALERLAGRRIWLISTGPGREDTIEMRDPFAAGAGKESGS</sequence>
<feature type="binding site" evidence="8">
    <location>
        <position position="13"/>
    </location>
    <ligand>
        <name>Mg(2+)</name>
        <dbReference type="ChEBI" id="CHEBI:18420"/>
    </ligand>
</feature>
<evidence type="ECO:0000256" key="8">
    <source>
        <dbReference type="HAMAP-Rule" id="MF_00011"/>
    </source>
</evidence>
<dbReference type="Pfam" id="PF00709">
    <property type="entry name" value="Adenylsucc_synt"/>
    <property type="match status" value="1"/>
</dbReference>
<keyword evidence="5 8" id="KW-0658">Purine biosynthesis</keyword>
<comment type="subunit">
    <text evidence="1 8">Homodimer.</text>
</comment>
<dbReference type="PROSITE" id="PS01266">
    <property type="entry name" value="ADENYLOSUCCIN_SYN_1"/>
    <property type="match status" value="1"/>
</dbReference>
<dbReference type="InterPro" id="IPR033128">
    <property type="entry name" value="Adenylosuccin_syn_Lys_AS"/>
</dbReference>
<name>A0A932HYV5_UNCTE</name>
<dbReference type="NCBIfam" id="TIGR00184">
    <property type="entry name" value="purA"/>
    <property type="match status" value="1"/>
</dbReference>
<dbReference type="GO" id="GO:0044208">
    <property type="term" value="P:'de novo' AMP biosynthetic process"/>
    <property type="evidence" value="ECO:0007669"/>
    <property type="project" value="UniProtKB-UniRule"/>
</dbReference>
<dbReference type="EMBL" id="JACPUR010000007">
    <property type="protein sequence ID" value="MBI3126677.1"/>
    <property type="molecule type" value="Genomic_DNA"/>
</dbReference>
<dbReference type="Gene3D" id="1.10.300.10">
    <property type="entry name" value="Adenylosuccinate Synthetase, subunit A, domain 2"/>
    <property type="match status" value="1"/>
</dbReference>
<feature type="binding site" description="in other chain" evidence="8">
    <location>
        <position position="228"/>
    </location>
    <ligand>
        <name>IMP</name>
        <dbReference type="ChEBI" id="CHEBI:58053"/>
        <note>ligand shared between dimeric partners</note>
    </ligand>
</feature>
<comment type="subcellular location">
    <subcellularLocation>
        <location evidence="8">Cytoplasm</location>
    </subcellularLocation>
</comment>
<keyword evidence="6 8" id="KW-0460">Magnesium</keyword>
<dbReference type="InterPro" id="IPR042110">
    <property type="entry name" value="Adenylosuccinate_synth_dom2"/>
</dbReference>